<proteinExistence type="predicted"/>
<name>A0A926ND08_9BACL</name>
<gene>
    <name evidence="1" type="ORF">IC620_16840</name>
</gene>
<evidence type="ECO:0000313" key="2">
    <source>
        <dbReference type="Proteomes" id="UP000661691"/>
    </source>
</evidence>
<reference evidence="2" key="1">
    <citation type="submission" date="2022-10" db="EMBL/GenBank/DDBJ databases">
        <title>A novel bacterium of genus Hazenella, isolated from South China Sea.</title>
        <authorList>
            <person name="Huang H."/>
            <person name="Mo K."/>
            <person name="Hu Y."/>
        </authorList>
    </citation>
    <scope>NUCLEOTIDE SEQUENCE [LARGE SCALE GENOMIC DNA]</scope>
    <source>
        <strain evidence="2">IB182357</strain>
    </source>
</reference>
<protein>
    <submittedName>
        <fullName evidence="1">Uncharacterized protein</fullName>
    </submittedName>
</protein>
<evidence type="ECO:0000313" key="1">
    <source>
        <dbReference type="EMBL" id="MBD1374007.1"/>
    </source>
</evidence>
<keyword evidence="2" id="KW-1185">Reference proteome</keyword>
<dbReference type="AlphaFoldDB" id="A0A926ND08"/>
<organism evidence="1 2">
    <name type="scientific">Polycladospora coralii</name>
    <dbReference type="NCBI Taxonomy" id="2771432"/>
    <lineage>
        <taxon>Bacteria</taxon>
        <taxon>Bacillati</taxon>
        <taxon>Bacillota</taxon>
        <taxon>Bacilli</taxon>
        <taxon>Bacillales</taxon>
        <taxon>Thermoactinomycetaceae</taxon>
        <taxon>Polycladospora</taxon>
    </lineage>
</organism>
<sequence>GNDDDSTKSITKKRTTKKRINKRNVVFLKDRRLREQIENKLAKSRKKDEMRLAVSAVFRLQEENNDFPSRRDVMELARCSDYQAKEAIRIAKEIIEDTQRAEAKEV</sequence>
<comment type="caution">
    <text evidence="1">The sequence shown here is derived from an EMBL/GenBank/DDBJ whole genome shotgun (WGS) entry which is preliminary data.</text>
</comment>
<feature type="non-terminal residue" evidence="1">
    <location>
        <position position="1"/>
    </location>
</feature>
<dbReference type="RefSeq" id="WP_191142928.1">
    <property type="nucleotide sequence ID" value="NZ_JACXAH010000071.1"/>
</dbReference>
<dbReference type="Proteomes" id="UP000661691">
    <property type="component" value="Unassembled WGS sequence"/>
</dbReference>
<dbReference type="EMBL" id="JACXAH010000071">
    <property type="protein sequence ID" value="MBD1374007.1"/>
    <property type="molecule type" value="Genomic_DNA"/>
</dbReference>
<accession>A0A926ND08</accession>